<dbReference type="InterPro" id="IPR013815">
    <property type="entry name" value="ATP_grasp_subdomain_1"/>
</dbReference>
<dbReference type="Gene3D" id="3.30.470.20">
    <property type="entry name" value="ATP-grasp fold, B domain"/>
    <property type="match status" value="1"/>
</dbReference>
<keyword evidence="2 5" id="KW-0547">Nucleotide-binding</keyword>
<evidence type="ECO:0000256" key="3">
    <source>
        <dbReference type="ARBA" id="ARBA00022840"/>
    </source>
</evidence>
<protein>
    <submittedName>
        <fullName evidence="8">GNAT family N-acetyltransferase</fullName>
    </submittedName>
</protein>
<dbReference type="Pfam" id="PF00583">
    <property type="entry name" value="Acetyltransf_1"/>
    <property type="match status" value="1"/>
</dbReference>
<dbReference type="GO" id="GO:0043758">
    <property type="term" value="F:acetate-CoA ligase (ADP-forming) activity"/>
    <property type="evidence" value="ECO:0007669"/>
    <property type="project" value="InterPro"/>
</dbReference>
<evidence type="ECO:0000259" key="6">
    <source>
        <dbReference type="PROSITE" id="PS50975"/>
    </source>
</evidence>
<dbReference type="InterPro" id="IPR016181">
    <property type="entry name" value="Acyl_CoA_acyltransferase"/>
</dbReference>
<dbReference type="SUPFAM" id="SSF55729">
    <property type="entry name" value="Acyl-CoA N-acyltransferases (Nat)"/>
    <property type="match status" value="1"/>
</dbReference>
<sequence length="899" mass="99279">MPIRNLDKIFRPRRVAVVGASQRPLSVGQTVFQNLVSGGFSGEVYPVNPRHTRLGEHPCYQSVLDLPEPVDLAVICTPAQTIPDVIRQCGTAGIRGIVILSAGFRETGTAGKERELQVLSIARQFSGMRIIGPNCLGIMAPYVNLNASFATDMPLTGNIAFISQSGALCTAVLDWALQEKVGFSHFVSVGNMLDVGIADLIDYFALDPQTKSIILYVESITEARQFMSAARAFTKHKPIIAYKAGRFQESAKAASSHTGAMAGVDAVYEAAFARAGIVRVFELDDLFDCAELLARHRPPRGERLAILTNAGGPGVMCTDALLERKGVLASLSEETIEQLNRMLPPAWSHGNPLDILGDALPERFGKALEIILVDSQVDGVLVVLSPQAMTDPTGAADAVIKAAKLTAKPILTSWMGGGKVLEGITRLTAAGIPTYNTPEQAVRAFMYLVTYARNREFLYETPRAMPVHYLLDRPHLRELADAALLEGRDILSECTSKTLLEAYGIPVNRTVVARSAEEAVQLSQQMGLPVVLKVYSEQITHKTDVGGVELDLFDDREISEAYARIMQRVKESRPDADVEGVTVQRMVSEPEGHELILGVKRDPVFGMVLLVGAGGTSAELYQDRALELPPLNERLARHALESLRSWPLLNGYRGRPPVNLDQLIEVLIRLSYFVADFPQIVELDINPLMVTPRNSIALDARIVVDRTQREKSSRPYSQLAIRPYPDEFTKSVTLKDGTLVRLRPIQPEDEDKWHELLRGCSPESIRARFRFTFQGTTHDMATRFCFIDYDREIAIVAERVDDPTGELIGVGRMVADADHQEAEYAVLVGDRWQGQGLGSMLTDFCLEVCRTWGVKRIVAETAPDNRRMLELFRKRGFSKENTHSTDTILLMKNLDTSSF</sequence>
<keyword evidence="3 5" id="KW-0067">ATP-binding</keyword>
<dbReference type="PROSITE" id="PS50975">
    <property type="entry name" value="ATP_GRASP"/>
    <property type="match status" value="1"/>
</dbReference>
<gene>
    <name evidence="8" type="ORF">DIT97_27130</name>
</gene>
<dbReference type="PROSITE" id="PS51186">
    <property type="entry name" value="GNAT"/>
    <property type="match status" value="1"/>
</dbReference>
<reference evidence="8 9" key="1">
    <citation type="journal article" date="2018" name="Nat. Biotechnol.">
        <title>A standardized bacterial taxonomy based on genome phylogeny substantially revises the tree of life.</title>
        <authorList>
            <person name="Parks D.H."/>
            <person name="Chuvochina M."/>
            <person name="Waite D.W."/>
            <person name="Rinke C."/>
            <person name="Skarshewski A."/>
            <person name="Chaumeil P.A."/>
            <person name="Hugenholtz P."/>
        </authorList>
    </citation>
    <scope>NUCLEOTIDE SEQUENCE [LARGE SCALE GENOMIC DNA]</scope>
    <source>
        <strain evidence="8">UBA9375</strain>
    </source>
</reference>
<dbReference type="Pfam" id="PF13380">
    <property type="entry name" value="CoA_binding_2"/>
    <property type="match status" value="1"/>
</dbReference>
<dbReference type="InterPro" id="IPR043938">
    <property type="entry name" value="Ligase_CoA_dom"/>
</dbReference>
<dbReference type="PANTHER" id="PTHR43334">
    <property type="entry name" value="ACETATE--COA LIGASE [ADP-FORMING]"/>
    <property type="match status" value="1"/>
</dbReference>
<evidence type="ECO:0000259" key="7">
    <source>
        <dbReference type="PROSITE" id="PS51186"/>
    </source>
</evidence>
<evidence type="ECO:0000313" key="9">
    <source>
        <dbReference type="Proteomes" id="UP000263642"/>
    </source>
</evidence>
<dbReference type="GO" id="GO:0016747">
    <property type="term" value="F:acyltransferase activity, transferring groups other than amino-acyl groups"/>
    <property type="evidence" value="ECO:0007669"/>
    <property type="project" value="InterPro"/>
</dbReference>
<dbReference type="GO" id="GO:0005524">
    <property type="term" value="F:ATP binding"/>
    <property type="evidence" value="ECO:0007669"/>
    <property type="project" value="UniProtKB-UniRule"/>
</dbReference>
<feature type="domain" description="ATP-grasp" evidence="6">
    <location>
        <begin position="497"/>
        <end position="533"/>
    </location>
</feature>
<dbReference type="SUPFAM" id="SSF51735">
    <property type="entry name" value="NAD(P)-binding Rossmann-fold domains"/>
    <property type="match status" value="1"/>
</dbReference>
<dbReference type="Gene3D" id="3.40.50.720">
    <property type="entry name" value="NAD(P)-binding Rossmann-like Domain"/>
    <property type="match status" value="1"/>
</dbReference>
<dbReference type="SUPFAM" id="SSF56059">
    <property type="entry name" value="Glutathione synthetase ATP-binding domain-like"/>
    <property type="match status" value="1"/>
</dbReference>
<dbReference type="InterPro" id="IPR011761">
    <property type="entry name" value="ATP-grasp"/>
</dbReference>
<dbReference type="SUPFAM" id="SSF52210">
    <property type="entry name" value="Succinyl-CoA synthetase domains"/>
    <property type="match status" value="2"/>
</dbReference>
<evidence type="ECO:0000256" key="5">
    <source>
        <dbReference type="PROSITE-ProRule" id="PRU00409"/>
    </source>
</evidence>
<dbReference type="Gene3D" id="3.40.630.30">
    <property type="match status" value="1"/>
</dbReference>
<dbReference type="AlphaFoldDB" id="A0A3D3RCE7"/>
<evidence type="ECO:0000313" key="8">
    <source>
        <dbReference type="EMBL" id="HCO26505.1"/>
    </source>
</evidence>
<dbReference type="FunFam" id="3.30.1490.20:FF:000020">
    <property type="entry name" value="Protein lysine acetyltransferase"/>
    <property type="match status" value="1"/>
</dbReference>
<dbReference type="GO" id="GO:0046872">
    <property type="term" value="F:metal ion binding"/>
    <property type="evidence" value="ECO:0007669"/>
    <property type="project" value="InterPro"/>
</dbReference>
<dbReference type="PANTHER" id="PTHR43334:SF1">
    <property type="entry name" value="3-HYDROXYPROPIONATE--COA LIGASE [ADP-FORMING]"/>
    <property type="match status" value="1"/>
</dbReference>
<dbReference type="Pfam" id="PF19045">
    <property type="entry name" value="Ligase_CoA_2"/>
    <property type="match status" value="1"/>
</dbReference>
<dbReference type="Pfam" id="PF13549">
    <property type="entry name" value="ATP-grasp_5"/>
    <property type="match status" value="1"/>
</dbReference>
<dbReference type="InterPro" id="IPR000182">
    <property type="entry name" value="GNAT_dom"/>
</dbReference>
<comment type="caution">
    <text evidence="8">The sequence shown here is derived from an EMBL/GenBank/DDBJ whole genome shotgun (WGS) entry which is preliminary data.</text>
</comment>
<comment type="similarity">
    <text evidence="4">In the N-terminal section; belongs to the acetate CoA ligase alpha subunit family.</text>
</comment>
<name>A0A3D3RCE7_9PLAN</name>
<dbReference type="SMART" id="SM00881">
    <property type="entry name" value="CoA_binding"/>
    <property type="match status" value="1"/>
</dbReference>
<dbReference type="EMBL" id="DQAY01000162">
    <property type="protein sequence ID" value="HCO26505.1"/>
    <property type="molecule type" value="Genomic_DNA"/>
</dbReference>
<dbReference type="CDD" id="cd04301">
    <property type="entry name" value="NAT_SF"/>
    <property type="match status" value="1"/>
</dbReference>
<evidence type="ECO:0000256" key="2">
    <source>
        <dbReference type="ARBA" id="ARBA00022741"/>
    </source>
</evidence>
<feature type="domain" description="N-acetyltransferase" evidence="7">
    <location>
        <begin position="740"/>
        <end position="895"/>
    </location>
</feature>
<dbReference type="InterPro" id="IPR051538">
    <property type="entry name" value="Acyl-CoA_Synth/Transferase"/>
</dbReference>
<dbReference type="Pfam" id="PF13607">
    <property type="entry name" value="Succ_CoA_lig"/>
    <property type="match status" value="1"/>
</dbReference>
<evidence type="ECO:0000256" key="4">
    <source>
        <dbReference type="ARBA" id="ARBA00060888"/>
    </source>
</evidence>
<dbReference type="InterPro" id="IPR016102">
    <property type="entry name" value="Succinyl-CoA_synth-like"/>
</dbReference>
<dbReference type="Gene3D" id="3.40.50.261">
    <property type="entry name" value="Succinyl-CoA synthetase domains"/>
    <property type="match status" value="2"/>
</dbReference>
<dbReference type="Proteomes" id="UP000263642">
    <property type="component" value="Unassembled WGS sequence"/>
</dbReference>
<evidence type="ECO:0000256" key="1">
    <source>
        <dbReference type="ARBA" id="ARBA00022598"/>
    </source>
</evidence>
<proteinExistence type="inferred from homology"/>
<dbReference type="Gene3D" id="3.30.1490.20">
    <property type="entry name" value="ATP-grasp fold, A domain"/>
    <property type="match status" value="1"/>
</dbReference>
<dbReference type="InterPro" id="IPR003781">
    <property type="entry name" value="CoA-bd"/>
</dbReference>
<dbReference type="InterPro" id="IPR032875">
    <property type="entry name" value="Succ_CoA_lig_flav_dom"/>
</dbReference>
<organism evidence="8 9">
    <name type="scientific">Gimesia maris</name>
    <dbReference type="NCBI Taxonomy" id="122"/>
    <lineage>
        <taxon>Bacteria</taxon>
        <taxon>Pseudomonadati</taxon>
        <taxon>Planctomycetota</taxon>
        <taxon>Planctomycetia</taxon>
        <taxon>Planctomycetales</taxon>
        <taxon>Planctomycetaceae</taxon>
        <taxon>Gimesia</taxon>
    </lineage>
</organism>
<dbReference type="InterPro" id="IPR036291">
    <property type="entry name" value="NAD(P)-bd_dom_sf"/>
</dbReference>
<keyword evidence="8" id="KW-0808">Transferase</keyword>
<keyword evidence="1" id="KW-0436">Ligase</keyword>
<accession>A0A3D3RCE7</accession>